<dbReference type="InterPro" id="IPR036188">
    <property type="entry name" value="FAD/NAD-bd_sf"/>
</dbReference>
<reference evidence="2 3" key="1">
    <citation type="submission" date="2020-10" db="EMBL/GenBank/DDBJ databases">
        <title>Ca. Dormibacterota MAGs.</title>
        <authorList>
            <person name="Montgomery K."/>
        </authorList>
    </citation>
    <scope>NUCLEOTIDE SEQUENCE [LARGE SCALE GENOMIC DNA]</scope>
    <source>
        <strain evidence="2">SC8811_S16_3</strain>
    </source>
</reference>
<dbReference type="PANTHER" id="PTHR13847">
    <property type="entry name" value="SARCOSINE DEHYDROGENASE-RELATED"/>
    <property type="match status" value="1"/>
</dbReference>
<dbReference type="Pfam" id="PF01266">
    <property type="entry name" value="DAO"/>
    <property type="match status" value="1"/>
</dbReference>
<organism evidence="2 3">
    <name type="scientific">Candidatus Dormiibacter inghamiae</name>
    <dbReference type="NCBI Taxonomy" id="3127013"/>
    <lineage>
        <taxon>Bacteria</taxon>
        <taxon>Bacillati</taxon>
        <taxon>Candidatus Dormiibacterota</taxon>
        <taxon>Candidatus Dormibacteria</taxon>
        <taxon>Candidatus Dormibacterales</taxon>
        <taxon>Candidatus Dormibacteraceae</taxon>
        <taxon>Candidatus Dormiibacter</taxon>
    </lineage>
</organism>
<proteinExistence type="predicted"/>
<dbReference type="SUPFAM" id="SSF51905">
    <property type="entry name" value="FAD/NAD(P)-binding domain"/>
    <property type="match status" value="1"/>
</dbReference>
<dbReference type="Proteomes" id="UP000620075">
    <property type="component" value="Unassembled WGS sequence"/>
</dbReference>
<dbReference type="InterPro" id="IPR006076">
    <property type="entry name" value="FAD-dep_OxRdtase"/>
</dbReference>
<sequence length="368" mass="39846">MESFGTPIWGLSPRDQVGALPDRCDVLIVGGGITGLGLLHWLRNVPGVVLVEQDRLGAGASGRNAGFLLSGTASCYAVAVRKFGRRRAQELWHFTVETHELLAEALGGRARSYRRLGSYTHPASAQEARDLEESVLLLREDGADVRLEEARLLNPRDGEVNPLEALLVLAARARHGSVREGVKVDGLEAGREGVRVRAGEAECLAGAVILATNAYTAQIVPGTPIAPIRAQMAASTGERPGLVQRPTYSDEGYRYWRQLADGTLLAGGYRNRFLTTEVGYEVVPTPELQACLDDHLRGLGQSGLTSHRWAGIMGFTETELPLVGPLPDLPNVYLSAGYNGHGMAYAFNCAKRLAEHLTGRRRVHNLFP</sequence>
<dbReference type="GO" id="GO:0005737">
    <property type="term" value="C:cytoplasm"/>
    <property type="evidence" value="ECO:0007669"/>
    <property type="project" value="TreeGrafter"/>
</dbReference>
<accession>A0A934NCA2</accession>
<feature type="domain" description="FAD dependent oxidoreductase" evidence="1">
    <location>
        <begin position="25"/>
        <end position="355"/>
    </location>
</feature>
<comment type="caution">
    <text evidence="2">The sequence shown here is derived from an EMBL/GenBank/DDBJ whole genome shotgun (WGS) entry which is preliminary data.</text>
</comment>
<name>A0A934NCA2_9BACT</name>
<evidence type="ECO:0000259" key="1">
    <source>
        <dbReference type="Pfam" id="PF01266"/>
    </source>
</evidence>
<evidence type="ECO:0000313" key="2">
    <source>
        <dbReference type="EMBL" id="MBJ7601729.1"/>
    </source>
</evidence>
<dbReference type="AlphaFoldDB" id="A0A934NCA2"/>
<dbReference type="RefSeq" id="WP_338176085.1">
    <property type="nucleotide sequence ID" value="NZ_JAEKNQ010000006.1"/>
</dbReference>
<protein>
    <submittedName>
        <fullName evidence="2">FAD-binding oxidoreductase</fullName>
    </submittedName>
</protein>
<gene>
    <name evidence="2" type="ORF">JF888_00800</name>
</gene>
<dbReference type="Gene3D" id="3.50.50.60">
    <property type="entry name" value="FAD/NAD(P)-binding domain"/>
    <property type="match status" value="1"/>
</dbReference>
<dbReference type="EMBL" id="JAEKNQ010000006">
    <property type="protein sequence ID" value="MBJ7601729.1"/>
    <property type="molecule type" value="Genomic_DNA"/>
</dbReference>
<evidence type="ECO:0000313" key="3">
    <source>
        <dbReference type="Proteomes" id="UP000620075"/>
    </source>
</evidence>
<dbReference type="PANTHER" id="PTHR13847:SF260">
    <property type="entry name" value="FAD DEPENDENT OXIDOREDUCTASE DOMAIN-CONTAINING PROTEIN"/>
    <property type="match status" value="1"/>
</dbReference>
<dbReference type="Gene3D" id="3.30.9.10">
    <property type="entry name" value="D-Amino Acid Oxidase, subunit A, domain 2"/>
    <property type="match status" value="1"/>
</dbReference>